<evidence type="ECO:0000259" key="1">
    <source>
        <dbReference type="Pfam" id="PF05699"/>
    </source>
</evidence>
<organism evidence="3 4">
    <name type="scientific">Hydra vulgaris</name>
    <name type="common">Hydra</name>
    <name type="synonym">Hydra attenuata</name>
    <dbReference type="NCBI Taxonomy" id="6087"/>
    <lineage>
        <taxon>Eukaryota</taxon>
        <taxon>Metazoa</taxon>
        <taxon>Cnidaria</taxon>
        <taxon>Hydrozoa</taxon>
        <taxon>Hydroidolina</taxon>
        <taxon>Anthoathecata</taxon>
        <taxon>Aplanulata</taxon>
        <taxon>Hydridae</taxon>
        <taxon>Hydra</taxon>
    </lineage>
</organism>
<feature type="domain" description="HAT C-terminal dimerisation" evidence="1">
    <location>
        <begin position="254"/>
        <end position="340"/>
    </location>
</feature>
<dbReference type="Pfam" id="PF05699">
    <property type="entry name" value="Dimer_Tnp_hAT"/>
    <property type="match status" value="1"/>
</dbReference>
<dbReference type="PANTHER" id="PTHR23272">
    <property type="entry name" value="BED FINGER-RELATED"/>
    <property type="match status" value="1"/>
</dbReference>
<dbReference type="SUPFAM" id="SSF53098">
    <property type="entry name" value="Ribonuclease H-like"/>
    <property type="match status" value="1"/>
</dbReference>
<sequence>MELWKIEEKVQSITVDNASSNDIAATCLKNNLISRSKLYFKSHIFHVRCAAHILNLLVQDRIKEIAFASDSIRETVKYLKKSPSRLCKFGQIAKQTDVPTNMGLRLDVATRTKYLTASLYLIQVWSVKHMLNTHLASDDEYMRKMAATMSIKFDKYWGDCNMLMSIASVLDPSFKMEFLKFIFPQLYNVVDSQDHLKKVMEVLKELYQTYVSESETTGSKDTTIKDKKQFSSNLQQVIDFEQFCDTNSVAEKTELELYLEEKRFKCEPSTHFTFDVLGWWKVHSINKSILSMMAREILSIPLTSVASESAFSAGGRVLDSFRSSLSLETVEALVCCARWLKDDQDKKVDLEDGNLNVVIPTFLNSTI</sequence>
<dbReference type="InterPro" id="IPR025525">
    <property type="entry name" value="hAT-like_transposase_RNase-H"/>
</dbReference>
<accession>A0ABM4B8S1</accession>
<keyword evidence="3" id="KW-1185">Reference proteome</keyword>
<proteinExistence type="predicted"/>
<name>A0ABM4B8S1_HYDVU</name>
<evidence type="ECO:0000313" key="4">
    <source>
        <dbReference type="RefSeq" id="XP_065645272.1"/>
    </source>
</evidence>
<dbReference type="GeneID" id="136075763"/>
<reference evidence="3" key="1">
    <citation type="submission" date="2025-05" db="UniProtKB">
        <authorList>
            <consortium name="RefSeq"/>
        </authorList>
    </citation>
    <scope>NUCLEOTIDE SEQUENCE [LARGE SCALE GENOMIC DNA]</scope>
</reference>
<dbReference type="Proteomes" id="UP001652625">
    <property type="component" value="Chromosome 02"/>
</dbReference>
<evidence type="ECO:0000259" key="2">
    <source>
        <dbReference type="Pfam" id="PF14372"/>
    </source>
</evidence>
<gene>
    <name evidence="4" type="primary">LOC136075763</name>
</gene>
<feature type="domain" description="hAT-like transposase RNase-H fold" evidence="2">
    <location>
        <begin position="111"/>
        <end position="210"/>
    </location>
</feature>
<dbReference type="Pfam" id="PF14372">
    <property type="entry name" value="hAT-like_RNase-H"/>
    <property type="match status" value="1"/>
</dbReference>
<dbReference type="InterPro" id="IPR012337">
    <property type="entry name" value="RNaseH-like_sf"/>
</dbReference>
<dbReference type="RefSeq" id="XP_065645272.1">
    <property type="nucleotide sequence ID" value="XM_065789200.1"/>
</dbReference>
<dbReference type="PANTHER" id="PTHR23272:SF182">
    <property type="entry name" value="OS09G0381850 PROTEIN"/>
    <property type="match status" value="1"/>
</dbReference>
<protein>
    <submittedName>
        <fullName evidence="4">Uncharacterized protein LOC136075763</fullName>
    </submittedName>
</protein>
<reference evidence="4" key="2">
    <citation type="submission" date="2025-08" db="UniProtKB">
        <authorList>
            <consortium name="RefSeq"/>
        </authorList>
    </citation>
    <scope>IDENTIFICATION</scope>
</reference>
<dbReference type="InterPro" id="IPR008906">
    <property type="entry name" value="HATC_C_dom"/>
</dbReference>
<evidence type="ECO:0000313" key="3">
    <source>
        <dbReference type="Proteomes" id="UP001652625"/>
    </source>
</evidence>